<evidence type="ECO:0008006" key="3">
    <source>
        <dbReference type="Google" id="ProtNLM"/>
    </source>
</evidence>
<keyword evidence="2" id="KW-1185">Reference proteome</keyword>
<evidence type="ECO:0000313" key="2">
    <source>
        <dbReference type="Proteomes" id="UP000077726"/>
    </source>
</evidence>
<sequence length="175" mass="20488">MDTQNYLVKTLSKLRDINGSELKYSPGYEVEKIPTLKKGVYRKASPMLSVRYCQYSSILDATHGDWLSISEMEDLWLPYKQINDERVSGIKHSLRSNIKEWDNNAGSIFQHDRLSLFAGSAYTYEQVYLLWLDDYIEPQIWVYDANGNSRFDNLDDYLIAFLKGNSYEQSKPMIW</sequence>
<gene>
    <name evidence="1" type="ORF">A7Q00_09620</name>
</gene>
<dbReference type="RefSeq" id="WP_064090334.1">
    <property type="nucleotide sequence ID" value="NZ_LXSQ01000022.1"/>
</dbReference>
<dbReference type="EMBL" id="LXSQ01000022">
    <property type="protein sequence ID" value="OAM40292.1"/>
    <property type="molecule type" value="Genomic_DNA"/>
</dbReference>
<protein>
    <recommendedName>
        <fullName evidence="3">Knr4/Smi1-like domain-containing protein</fullName>
    </recommendedName>
</protein>
<dbReference type="Proteomes" id="UP000077726">
    <property type="component" value="Unassembled WGS sequence"/>
</dbReference>
<accession>A0A1B6VWZ1</accession>
<organism evidence="1 2">
    <name type="scientific">Eikenella halliae</name>
    <dbReference type="NCBI Taxonomy" id="1795832"/>
    <lineage>
        <taxon>Bacteria</taxon>
        <taxon>Pseudomonadati</taxon>
        <taxon>Pseudomonadota</taxon>
        <taxon>Betaproteobacteria</taxon>
        <taxon>Neisseriales</taxon>
        <taxon>Neisseriaceae</taxon>
        <taxon>Eikenella</taxon>
    </lineage>
</organism>
<dbReference type="STRING" id="1795832.A7Q00_09620"/>
<name>A0A1B6VWZ1_9NEIS</name>
<comment type="caution">
    <text evidence="1">The sequence shown here is derived from an EMBL/GenBank/DDBJ whole genome shotgun (WGS) entry which is preliminary data.</text>
</comment>
<proteinExistence type="predicted"/>
<evidence type="ECO:0000313" key="1">
    <source>
        <dbReference type="EMBL" id="OAM40292.1"/>
    </source>
</evidence>
<reference evidence="2" key="1">
    <citation type="submission" date="2016-05" db="EMBL/GenBank/DDBJ databases">
        <title>Draft genome of Corynebacterium afermentans subsp. afermentans LCDC 88199T.</title>
        <authorList>
            <person name="Bernier A.-M."/>
            <person name="Bernard K."/>
        </authorList>
    </citation>
    <scope>NUCLEOTIDE SEQUENCE [LARGE SCALE GENOMIC DNA]</scope>
    <source>
        <strain evidence="2">NML130454</strain>
    </source>
</reference>
<dbReference type="AlphaFoldDB" id="A0A1B6VWZ1"/>